<sequence length="214" mass="23113">MGNYAMKDLKIVGDGTYPGGDYERVAITGNGIVSGNVVAKEAKFTGSCTVQGDATFQYFKITGQGDVEGDLISEEVKVTGELNVGSIRTELLKIKGFLNSSGNIEVEEMNVKGGFDIEGSQNVGQLVVNLQMAPSAVTEIGGEEILIKSKSLLNRKYRLEADLIEGDTIYLEYTTAKVVRGNDIELGPGCQIGLVEYRENFENRDSKVGEAKKI</sequence>
<proteinExistence type="predicted"/>
<keyword evidence="2" id="KW-1185">Reference proteome</keyword>
<dbReference type="AlphaFoldDB" id="A0A4U1DA64"/>
<comment type="caution">
    <text evidence="1">The sequence shown here is derived from an EMBL/GenBank/DDBJ whole genome shotgun (WGS) entry which is preliminary data.</text>
</comment>
<evidence type="ECO:0000313" key="1">
    <source>
        <dbReference type="EMBL" id="TKC18913.1"/>
    </source>
</evidence>
<accession>A0A4U1DA64</accession>
<dbReference type="Proteomes" id="UP000307756">
    <property type="component" value="Unassembled WGS sequence"/>
</dbReference>
<dbReference type="EMBL" id="SWBM01000001">
    <property type="protein sequence ID" value="TKC18913.1"/>
    <property type="molecule type" value="Genomic_DNA"/>
</dbReference>
<evidence type="ECO:0000313" key="2">
    <source>
        <dbReference type="Proteomes" id="UP000307756"/>
    </source>
</evidence>
<name>A0A4U1DA64_9BACI</name>
<reference evidence="1 2" key="1">
    <citation type="journal article" date="2011" name="J. Microbiol.">
        <title>Bacillus kyonggiensis sp. nov., isolated from soil of a lettuce field.</title>
        <authorList>
            <person name="Dong K."/>
            <person name="Lee S."/>
        </authorList>
    </citation>
    <scope>NUCLEOTIDE SEQUENCE [LARGE SCALE GENOMIC DNA]</scope>
    <source>
        <strain evidence="1 2">NB22</strain>
    </source>
</reference>
<protein>
    <recommendedName>
        <fullName evidence="3">Cytoplasmic protein</fullName>
    </recommendedName>
</protein>
<organism evidence="1 2">
    <name type="scientific">Robertmurraya kyonggiensis</name>
    <dbReference type="NCBI Taxonomy" id="1037680"/>
    <lineage>
        <taxon>Bacteria</taxon>
        <taxon>Bacillati</taxon>
        <taxon>Bacillota</taxon>
        <taxon>Bacilli</taxon>
        <taxon>Bacillales</taxon>
        <taxon>Bacillaceae</taxon>
        <taxon>Robertmurraya</taxon>
    </lineage>
</organism>
<evidence type="ECO:0008006" key="3">
    <source>
        <dbReference type="Google" id="ProtNLM"/>
    </source>
</evidence>
<gene>
    <name evidence="1" type="ORF">FA727_05020</name>
</gene>